<reference evidence="2" key="2">
    <citation type="submission" date="2021-04" db="EMBL/GenBank/DDBJ databases">
        <authorList>
            <person name="Gilroy R."/>
        </authorList>
    </citation>
    <scope>NUCLEOTIDE SEQUENCE</scope>
    <source>
        <strain evidence="2">CHK187-11901</strain>
    </source>
</reference>
<evidence type="ECO:0000256" key="1">
    <source>
        <dbReference type="SAM" id="Phobius"/>
    </source>
</evidence>
<gene>
    <name evidence="2" type="ORF">H9702_05155</name>
</gene>
<reference evidence="2" key="1">
    <citation type="journal article" date="2021" name="PeerJ">
        <title>Extensive microbial diversity within the chicken gut microbiome revealed by metagenomics and culture.</title>
        <authorList>
            <person name="Gilroy R."/>
            <person name="Ravi A."/>
            <person name="Getino M."/>
            <person name="Pursley I."/>
            <person name="Horton D.L."/>
            <person name="Alikhan N.F."/>
            <person name="Baker D."/>
            <person name="Gharbi K."/>
            <person name="Hall N."/>
            <person name="Watson M."/>
            <person name="Adriaenssens E.M."/>
            <person name="Foster-Nyarko E."/>
            <person name="Jarju S."/>
            <person name="Secka A."/>
            <person name="Antonio M."/>
            <person name="Oren A."/>
            <person name="Chaudhuri R.R."/>
            <person name="La Ragione R."/>
            <person name="Hildebrand F."/>
            <person name="Pallen M.J."/>
        </authorList>
    </citation>
    <scope>NUCLEOTIDE SEQUENCE</scope>
    <source>
        <strain evidence="2">CHK187-11901</strain>
    </source>
</reference>
<keyword evidence="1" id="KW-0812">Transmembrane</keyword>
<dbReference type="Proteomes" id="UP000823896">
    <property type="component" value="Unassembled WGS sequence"/>
</dbReference>
<dbReference type="EMBL" id="DWWM01000030">
    <property type="protein sequence ID" value="HJC36500.1"/>
    <property type="molecule type" value="Genomic_DNA"/>
</dbReference>
<sequence>MIRHVCYAIALTVCALLHGLMANDAPAMLSGKIAWIALMLLILSAVSRRMRTRPGWAKVHRILSACVFLLILVHILHAVLT</sequence>
<evidence type="ECO:0000313" key="2">
    <source>
        <dbReference type="EMBL" id="HJC36500.1"/>
    </source>
</evidence>
<accession>A0A9D2NSE6</accession>
<keyword evidence="1" id="KW-0472">Membrane</keyword>
<evidence type="ECO:0000313" key="3">
    <source>
        <dbReference type="Proteomes" id="UP000823896"/>
    </source>
</evidence>
<name>A0A9D2NSE6_9FIRM</name>
<dbReference type="AlphaFoldDB" id="A0A9D2NSE6"/>
<feature type="transmembrane region" description="Helical" evidence="1">
    <location>
        <begin position="62"/>
        <end position="80"/>
    </location>
</feature>
<organism evidence="2 3">
    <name type="scientific">Candidatus Merdibacter merdavium</name>
    <dbReference type="NCBI Taxonomy" id="2838692"/>
    <lineage>
        <taxon>Bacteria</taxon>
        <taxon>Bacillati</taxon>
        <taxon>Bacillota</taxon>
        <taxon>Erysipelotrichia</taxon>
        <taxon>Erysipelotrichales</taxon>
        <taxon>Erysipelotrichaceae</taxon>
        <taxon>Merdibacter</taxon>
    </lineage>
</organism>
<feature type="transmembrane region" description="Helical" evidence="1">
    <location>
        <begin position="32"/>
        <end position="50"/>
    </location>
</feature>
<keyword evidence="1" id="KW-1133">Transmembrane helix</keyword>
<proteinExistence type="predicted"/>
<protein>
    <submittedName>
        <fullName evidence="2">Uncharacterized protein</fullName>
    </submittedName>
</protein>
<comment type="caution">
    <text evidence="2">The sequence shown here is derived from an EMBL/GenBank/DDBJ whole genome shotgun (WGS) entry which is preliminary data.</text>
</comment>